<dbReference type="OrthoDB" id="4927107at2759"/>
<dbReference type="RefSeq" id="XP_044718123.1">
    <property type="nucleotide sequence ID" value="XM_044867236.1"/>
</dbReference>
<gene>
    <name evidence="2" type="ORF">HRG_08765</name>
</gene>
<proteinExistence type="predicted"/>
<protein>
    <submittedName>
        <fullName evidence="2">Uncharacterized protein</fullName>
    </submittedName>
</protein>
<feature type="region of interest" description="Disordered" evidence="1">
    <location>
        <begin position="174"/>
        <end position="200"/>
    </location>
</feature>
<feature type="compositionally biased region" description="Polar residues" evidence="1">
    <location>
        <begin position="174"/>
        <end position="183"/>
    </location>
</feature>
<evidence type="ECO:0000313" key="3">
    <source>
        <dbReference type="Proteomes" id="UP000824596"/>
    </source>
</evidence>
<sequence>MKFSNLAVVALARLSRPPRAQQDIINQVSTFVDGAVSRAETFVNGAASTVANAYSDGRSAGTKLVGDASSFVATRTAQLGSDIARASSEALAKASSISQRLATETDVSVRSSISAELSKVTESVARATSSVASRATDSPGAGAHGPGPTAAVAMGALMGGAAMFANFDMPARRTPTNSTNQVPWSGWVGNEVARPSKNHM</sequence>
<comment type="caution">
    <text evidence="2">The sequence shown here is derived from an EMBL/GenBank/DDBJ whole genome shotgun (WGS) entry which is preliminary data.</text>
</comment>
<evidence type="ECO:0000256" key="1">
    <source>
        <dbReference type="SAM" id="MobiDB-lite"/>
    </source>
</evidence>
<accession>A0A9P8MSR7</accession>
<reference evidence="2" key="1">
    <citation type="submission" date="2021-09" db="EMBL/GenBank/DDBJ databases">
        <title>A high-quality genome of the endoparasitic fungus Hirsutella rhossiliensis with a comparison of Hirsutella genomes reveals transposable elements contributing to genome size variation.</title>
        <authorList>
            <person name="Lin R."/>
            <person name="Jiao Y."/>
            <person name="Sun X."/>
            <person name="Ling J."/>
            <person name="Xie B."/>
            <person name="Cheng X."/>
        </authorList>
    </citation>
    <scope>NUCLEOTIDE SEQUENCE</scope>
    <source>
        <strain evidence="2">HR02</strain>
    </source>
</reference>
<dbReference type="GeneID" id="68357894"/>
<dbReference type="AlphaFoldDB" id="A0A9P8MSR7"/>
<name>A0A9P8MSR7_9HYPO</name>
<evidence type="ECO:0000313" key="2">
    <source>
        <dbReference type="EMBL" id="KAH0960610.1"/>
    </source>
</evidence>
<keyword evidence="3" id="KW-1185">Reference proteome</keyword>
<dbReference type="Proteomes" id="UP000824596">
    <property type="component" value="Unassembled WGS sequence"/>
</dbReference>
<dbReference type="EMBL" id="JAIZPD010000010">
    <property type="protein sequence ID" value="KAH0960610.1"/>
    <property type="molecule type" value="Genomic_DNA"/>
</dbReference>
<organism evidence="2 3">
    <name type="scientific">Hirsutella rhossiliensis</name>
    <dbReference type="NCBI Taxonomy" id="111463"/>
    <lineage>
        <taxon>Eukaryota</taxon>
        <taxon>Fungi</taxon>
        <taxon>Dikarya</taxon>
        <taxon>Ascomycota</taxon>
        <taxon>Pezizomycotina</taxon>
        <taxon>Sordariomycetes</taxon>
        <taxon>Hypocreomycetidae</taxon>
        <taxon>Hypocreales</taxon>
        <taxon>Ophiocordycipitaceae</taxon>
        <taxon>Hirsutella</taxon>
    </lineage>
</organism>